<feature type="transmembrane region" description="Helical" evidence="2">
    <location>
        <begin position="95"/>
        <end position="114"/>
    </location>
</feature>
<comment type="caution">
    <text evidence="3">The sequence shown here is derived from an EMBL/GenBank/DDBJ whole genome shotgun (WGS) entry which is preliminary data.</text>
</comment>
<feature type="repeat" description="WD" evidence="1">
    <location>
        <begin position="236"/>
        <end position="269"/>
    </location>
</feature>
<sequence length="269" mass="30018">MMVVVVMVVVRSYKATIQQTLDILFLREGSEFLSSTDASSRDSADRTIIAWDFRSSAKISNQIFHAIWGPRHFMWRWFSRRQIGCLKSVVGQASITISITTTTVITTTIAIIIITMSITTIVLITTTTTIAIIITMSITTTVVLITTIAERYTCPSLTLHPREPVFLAQTNGNYLALFSSVWPYRMSRRRRYEGHKVEGYSVGCECSPDGDLLVTGSADGRVLMYSFRTASRARTLHGHSQACVGATFHPLLPSVLATCSWEGDIKIWH</sequence>
<organism evidence="3 4">
    <name type="scientific">Camelus dromedarius</name>
    <name type="common">Dromedary</name>
    <name type="synonym">Arabian camel</name>
    <dbReference type="NCBI Taxonomy" id="9838"/>
    <lineage>
        <taxon>Eukaryota</taxon>
        <taxon>Metazoa</taxon>
        <taxon>Chordata</taxon>
        <taxon>Craniata</taxon>
        <taxon>Vertebrata</taxon>
        <taxon>Euteleostomi</taxon>
        <taxon>Mammalia</taxon>
        <taxon>Eutheria</taxon>
        <taxon>Laurasiatheria</taxon>
        <taxon>Artiodactyla</taxon>
        <taxon>Tylopoda</taxon>
        <taxon>Camelidae</taxon>
        <taxon>Camelus</taxon>
    </lineage>
</organism>
<keyword evidence="4" id="KW-1185">Reference proteome</keyword>
<dbReference type="InterPro" id="IPR015943">
    <property type="entry name" value="WD40/YVTN_repeat-like_dom_sf"/>
</dbReference>
<dbReference type="SMART" id="SM00320">
    <property type="entry name" value="WD40"/>
    <property type="match status" value="2"/>
</dbReference>
<keyword evidence="2" id="KW-1133">Transmembrane helix</keyword>
<dbReference type="EMBL" id="JWIN03000006">
    <property type="protein sequence ID" value="KAB1278320.1"/>
    <property type="molecule type" value="Genomic_DNA"/>
</dbReference>
<dbReference type="Gene3D" id="2.130.10.10">
    <property type="entry name" value="YVTN repeat-like/Quinoprotein amine dehydrogenase"/>
    <property type="match status" value="1"/>
</dbReference>
<protein>
    <submittedName>
        <fullName evidence="3">WD repeat-containing protein 25</fullName>
    </submittedName>
</protein>
<evidence type="ECO:0000313" key="4">
    <source>
        <dbReference type="Proteomes" id="UP000299084"/>
    </source>
</evidence>
<dbReference type="SUPFAM" id="SSF50978">
    <property type="entry name" value="WD40 repeat-like"/>
    <property type="match status" value="1"/>
</dbReference>
<dbReference type="PROSITE" id="PS50294">
    <property type="entry name" value="WD_REPEATS_REGION"/>
    <property type="match status" value="1"/>
</dbReference>
<dbReference type="PANTHER" id="PTHR44566">
    <property type="entry name" value="TRANSDUCIN/WD40 REPEAT-LIKE SUPERFAMILY PROTEIN"/>
    <property type="match status" value="1"/>
</dbReference>
<feature type="repeat" description="WD" evidence="1">
    <location>
        <begin position="207"/>
        <end position="235"/>
    </location>
</feature>
<dbReference type="InterPro" id="IPR036322">
    <property type="entry name" value="WD40_repeat_dom_sf"/>
</dbReference>
<dbReference type="InterPro" id="IPR001680">
    <property type="entry name" value="WD40_rpt"/>
</dbReference>
<feature type="transmembrane region" description="Helical" evidence="2">
    <location>
        <begin position="121"/>
        <end position="145"/>
    </location>
</feature>
<evidence type="ECO:0000256" key="1">
    <source>
        <dbReference type="PROSITE-ProRule" id="PRU00221"/>
    </source>
</evidence>
<evidence type="ECO:0000313" key="3">
    <source>
        <dbReference type="EMBL" id="KAB1278320.1"/>
    </source>
</evidence>
<dbReference type="InterPro" id="IPR053053">
    <property type="entry name" value="WD_repeat_protein"/>
</dbReference>
<dbReference type="PANTHER" id="PTHR44566:SF1">
    <property type="entry name" value="WD REPEAT-CONTAINING PROTEIN 25"/>
    <property type="match status" value="1"/>
</dbReference>
<keyword evidence="1" id="KW-0853">WD repeat</keyword>
<dbReference type="PROSITE" id="PS50082">
    <property type="entry name" value="WD_REPEATS_2"/>
    <property type="match status" value="2"/>
</dbReference>
<name>A0A5N4E4V2_CAMDR</name>
<dbReference type="Proteomes" id="UP000299084">
    <property type="component" value="Unassembled WGS sequence"/>
</dbReference>
<accession>A0A5N4E4V2</accession>
<reference evidence="3 4" key="1">
    <citation type="journal article" date="2019" name="Mol. Ecol. Resour.">
        <title>Improving Illumina assemblies with Hi-C and long reads: an example with the North African dromedary.</title>
        <authorList>
            <person name="Elbers J.P."/>
            <person name="Rogers M.F."/>
            <person name="Perelman P.L."/>
            <person name="Proskuryakova A.A."/>
            <person name="Serdyukova N.A."/>
            <person name="Johnson W.E."/>
            <person name="Horin P."/>
            <person name="Corander J."/>
            <person name="Murphy D."/>
            <person name="Burger P.A."/>
        </authorList>
    </citation>
    <scope>NUCLEOTIDE SEQUENCE [LARGE SCALE GENOMIC DNA]</scope>
    <source>
        <strain evidence="3">Drom800</strain>
        <tissue evidence="3">Blood</tissue>
    </source>
</reference>
<keyword evidence="2" id="KW-0812">Transmembrane</keyword>
<dbReference type="AlphaFoldDB" id="A0A5N4E4V2"/>
<dbReference type="Pfam" id="PF00400">
    <property type="entry name" value="WD40"/>
    <property type="match status" value="2"/>
</dbReference>
<proteinExistence type="predicted"/>
<keyword evidence="2" id="KW-0472">Membrane</keyword>
<gene>
    <name evidence="3" type="ORF">Cadr_000006469</name>
</gene>
<feature type="transmembrane region" description="Helical" evidence="2">
    <location>
        <begin position="165"/>
        <end position="184"/>
    </location>
</feature>
<evidence type="ECO:0000256" key="2">
    <source>
        <dbReference type="SAM" id="Phobius"/>
    </source>
</evidence>